<dbReference type="GO" id="GO:0019805">
    <property type="term" value="P:quinolinate biosynthetic process"/>
    <property type="evidence" value="ECO:0007669"/>
    <property type="project" value="UniProtKB-UniRule"/>
</dbReference>
<feature type="binding site" evidence="4">
    <location>
        <begin position="129"/>
        <end position="132"/>
    </location>
    <ligand>
        <name>pyridoxal 5'-phosphate</name>
        <dbReference type="ChEBI" id="CHEBI:597326"/>
    </ligand>
</feature>
<evidence type="ECO:0000313" key="8">
    <source>
        <dbReference type="Proteomes" id="UP000199408"/>
    </source>
</evidence>
<dbReference type="Pfam" id="PF22580">
    <property type="entry name" value="KYNU_C"/>
    <property type="match status" value="1"/>
</dbReference>
<feature type="binding site" evidence="4">
    <location>
        <position position="231"/>
    </location>
    <ligand>
        <name>pyridoxal 5'-phosphate</name>
        <dbReference type="ChEBI" id="CHEBI:597326"/>
    </ligand>
</feature>
<dbReference type="NCBIfam" id="TIGR01814">
    <property type="entry name" value="kynureninase"/>
    <property type="match status" value="1"/>
</dbReference>
<feature type="modified residue" description="N6-(pyridoxal phosphate)lysine" evidence="4">
    <location>
        <position position="232"/>
    </location>
</feature>
<dbReference type="GO" id="GO:0030170">
    <property type="term" value="F:pyridoxal phosphate binding"/>
    <property type="evidence" value="ECO:0007669"/>
    <property type="project" value="UniProtKB-UniRule"/>
</dbReference>
<dbReference type="GO" id="GO:0019441">
    <property type="term" value="P:L-tryptophan catabolic process to kynurenine"/>
    <property type="evidence" value="ECO:0007669"/>
    <property type="project" value="TreeGrafter"/>
</dbReference>
<proteinExistence type="inferred from homology"/>
<evidence type="ECO:0000256" key="2">
    <source>
        <dbReference type="ARBA" id="ARBA00022801"/>
    </source>
</evidence>
<dbReference type="EMBL" id="FMDN01000008">
    <property type="protein sequence ID" value="SCG54334.1"/>
    <property type="molecule type" value="Genomic_DNA"/>
</dbReference>
<feature type="binding site" evidence="4">
    <location>
        <position position="209"/>
    </location>
    <ligand>
        <name>pyridoxal 5'-phosphate</name>
        <dbReference type="ChEBI" id="CHEBI:597326"/>
    </ligand>
</feature>
<comment type="catalytic activity">
    <reaction evidence="4 6">
        <text>L-kynurenine + H2O = anthranilate + L-alanine + H(+)</text>
        <dbReference type="Rhea" id="RHEA:16813"/>
        <dbReference type="ChEBI" id="CHEBI:15377"/>
        <dbReference type="ChEBI" id="CHEBI:15378"/>
        <dbReference type="ChEBI" id="CHEBI:16567"/>
        <dbReference type="ChEBI" id="CHEBI:57959"/>
        <dbReference type="ChEBI" id="CHEBI:57972"/>
        <dbReference type="EC" id="3.7.1.3"/>
    </reaction>
</comment>
<keyword evidence="3 4" id="KW-0663">Pyridoxal phosphate</keyword>
<keyword evidence="2 4" id="KW-0378">Hydrolase</keyword>
<feature type="binding site" evidence="4">
    <location>
        <position position="287"/>
    </location>
    <ligand>
        <name>pyridoxal 5'-phosphate</name>
        <dbReference type="ChEBI" id="CHEBI:597326"/>
    </ligand>
</feature>
<dbReference type="PIRSF" id="PIRSF038800">
    <property type="entry name" value="KYNU"/>
    <property type="match status" value="1"/>
</dbReference>
<dbReference type="InterPro" id="IPR015421">
    <property type="entry name" value="PyrdxlP-dep_Trfase_major"/>
</dbReference>
<dbReference type="GO" id="GO:0005737">
    <property type="term" value="C:cytoplasm"/>
    <property type="evidence" value="ECO:0007669"/>
    <property type="project" value="UniProtKB-UniRule"/>
</dbReference>
<comment type="similarity">
    <text evidence="4 6">Belongs to the kynureninase family.</text>
</comment>
<evidence type="ECO:0000256" key="4">
    <source>
        <dbReference type="HAMAP-Rule" id="MF_01970"/>
    </source>
</evidence>
<comment type="function">
    <text evidence="4 6">Catalyzes the cleavage of L-kynurenine (L-Kyn) and L-3-hydroxykynurenine (L-3OHKyn) into anthranilic acid (AA) and 3-hydroxyanthranilic acid (3-OHAA), respectively.</text>
</comment>
<dbReference type="GO" id="GO:0043420">
    <property type="term" value="P:anthranilate metabolic process"/>
    <property type="evidence" value="ECO:0007669"/>
    <property type="project" value="TreeGrafter"/>
</dbReference>
<dbReference type="UniPathway" id="UPA00334">
    <property type="reaction ID" value="UER00455"/>
</dbReference>
<comment type="caution">
    <text evidence="4">Lacks conserved residue(s) required for the propagation of feature annotation.</text>
</comment>
<organism evidence="7 8">
    <name type="scientific">Micromonospora halophytica</name>
    <dbReference type="NCBI Taxonomy" id="47864"/>
    <lineage>
        <taxon>Bacteria</taxon>
        <taxon>Bacillati</taxon>
        <taxon>Actinomycetota</taxon>
        <taxon>Actinomycetes</taxon>
        <taxon>Micromonosporales</taxon>
        <taxon>Micromonosporaceae</taxon>
        <taxon>Micromonospora</taxon>
    </lineage>
</organism>
<dbReference type="UniPathway" id="UPA00253">
    <property type="reaction ID" value="UER00329"/>
</dbReference>
<keyword evidence="8" id="KW-1185">Reference proteome</keyword>
<keyword evidence="1 4" id="KW-0662">Pyridine nucleotide biosynthesis</keyword>
<feature type="binding site" evidence="4">
    <location>
        <position position="100"/>
    </location>
    <ligand>
        <name>pyridoxal 5'-phosphate</name>
        <dbReference type="ChEBI" id="CHEBI:597326"/>
    </ligand>
</feature>
<comment type="catalytic activity">
    <reaction evidence="6">
        <text>3-hydroxy-L-kynurenine + H2O = 3-hydroxyanthranilate + L-alanine + H(+)</text>
        <dbReference type="Rhea" id="RHEA:25143"/>
        <dbReference type="ChEBI" id="CHEBI:15377"/>
        <dbReference type="ChEBI" id="CHEBI:15378"/>
        <dbReference type="ChEBI" id="CHEBI:36559"/>
        <dbReference type="ChEBI" id="CHEBI:57972"/>
        <dbReference type="ChEBI" id="CHEBI:58125"/>
        <dbReference type="EC" id="3.7.1.3"/>
    </reaction>
</comment>
<dbReference type="GO" id="GO:0009435">
    <property type="term" value="P:NAD+ biosynthetic process"/>
    <property type="evidence" value="ECO:0007669"/>
    <property type="project" value="UniProtKB-UniRule"/>
</dbReference>
<protein>
    <recommendedName>
        <fullName evidence="4 5">Kynureninase</fullName>
        <ecNumber evidence="4 5">3.7.1.3</ecNumber>
    </recommendedName>
    <alternativeName>
        <fullName evidence="4">L-kynurenine hydrolase</fullName>
    </alternativeName>
</protein>
<dbReference type="HAMAP" id="MF_01970">
    <property type="entry name" value="Kynureninase"/>
    <property type="match status" value="1"/>
</dbReference>
<dbReference type="EC" id="3.7.1.3" evidence="4 5"/>
<feature type="binding site" evidence="4">
    <location>
        <position position="261"/>
    </location>
    <ligand>
        <name>pyridoxal 5'-phosphate</name>
        <dbReference type="ChEBI" id="CHEBI:597326"/>
    </ligand>
</feature>
<comment type="pathway">
    <text evidence="4 6">Cofactor biosynthesis; NAD(+) biosynthesis; quinolinate from L-kynurenine: step 2/3.</text>
</comment>
<evidence type="ECO:0000313" key="7">
    <source>
        <dbReference type="EMBL" id="SCG54334.1"/>
    </source>
</evidence>
<dbReference type="GO" id="GO:0030429">
    <property type="term" value="F:kynureninase activity"/>
    <property type="evidence" value="ECO:0007669"/>
    <property type="project" value="UniProtKB-UniRule"/>
</dbReference>
<name>A0A1C5I7K2_9ACTN</name>
<comment type="pathway">
    <text evidence="4 6">Amino-acid degradation; L-kynurenine degradation; L-alanine and anthranilate from L-kynurenine: step 1/1.</text>
</comment>
<dbReference type="OrthoDB" id="9812626at2"/>
<feature type="binding site" evidence="4">
    <location>
        <position position="101"/>
    </location>
    <ligand>
        <name>pyridoxal 5'-phosphate</name>
        <dbReference type="ChEBI" id="CHEBI:597326"/>
    </ligand>
</feature>
<dbReference type="InterPro" id="IPR015422">
    <property type="entry name" value="PyrdxlP-dep_Trfase_small"/>
</dbReference>
<evidence type="ECO:0000256" key="6">
    <source>
        <dbReference type="PIRNR" id="PIRNR038800"/>
    </source>
</evidence>
<dbReference type="InterPro" id="IPR010111">
    <property type="entry name" value="Kynureninase"/>
</dbReference>
<dbReference type="InterPro" id="IPR015424">
    <property type="entry name" value="PyrdxlP-dep_Trfase"/>
</dbReference>
<dbReference type="RefSeq" id="WP_091296461.1">
    <property type="nucleotide sequence ID" value="NZ_FMDN01000008.1"/>
</dbReference>
<dbReference type="STRING" id="47864.GA0070560_108187"/>
<evidence type="ECO:0000256" key="3">
    <source>
        <dbReference type="ARBA" id="ARBA00022898"/>
    </source>
</evidence>
<gene>
    <name evidence="4" type="primary">kynU</name>
    <name evidence="7" type="ORF">GA0070560_108187</name>
</gene>
<comment type="subunit">
    <text evidence="4 6">Homodimer.</text>
</comment>
<dbReference type="AlphaFoldDB" id="A0A1C5I7K2"/>
<dbReference type="PANTHER" id="PTHR14084">
    <property type="entry name" value="KYNURENINASE"/>
    <property type="match status" value="1"/>
</dbReference>
<dbReference type="Proteomes" id="UP000199408">
    <property type="component" value="Unassembled WGS sequence"/>
</dbReference>
<comment type="cofactor">
    <cofactor evidence="4 6">
        <name>pyridoxal 5'-phosphate</name>
        <dbReference type="ChEBI" id="CHEBI:597326"/>
    </cofactor>
</comment>
<dbReference type="SUPFAM" id="SSF53383">
    <property type="entry name" value="PLP-dependent transferases"/>
    <property type="match status" value="1"/>
</dbReference>
<evidence type="ECO:0000256" key="1">
    <source>
        <dbReference type="ARBA" id="ARBA00022642"/>
    </source>
</evidence>
<accession>A0A1C5I7K2</accession>
<dbReference type="Gene3D" id="3.40.640.10">
    <property type="entry name" value="Type I PLP-dependent aspartate aminotransferase-like (Major domain)"/>
    <property type="match status" value="1"/>
</dbReference>
<dbReference type="PANTHER" id="PTHR14084:SF0">
    <property type="entry name" value="KYNURENINASE"/>
    <property type="match status" value="1"/>
</dbReference>
<feature type="binding site" evidence="4">
    <location>
        <position position="206"/>
    </location>
    <ligand>
        <name>pyridoxal 5'-phosphate</name>
        <dbReference type="ChEBI" id="CHEBI:597326"/>
    </ligand>
</feature>
<reference evidence="8" key="1">
    <citation type="submission" date="2016-06" db="EMBL/GenBank/DDBJ databases">
        <authorList>
            <person name="Varghese N."/>
        </authorList>
    </citation>
    <scope>NUCLEOTIDE SEQUENCE [LARGE SCALE GENOMIC DNA]</scope>
    <source>
        <strain evidence="8">DSM 43171</strain>
    </source>
</reference>
<sequence>MSDDHPRYLAKELDANDPLAHLRDRFFVADDDLIYLDGNSLGRLPAATPAHLDRVIRHGWGDRLVRSWTSWIDWSRRIGDRLAATALGAREGEVAVSDSTSVNLYKLASAALDAAPAGRRTVLVDAEDFPTDRYVLQGLTDARGMTLRAMPSDLDHGLQPGELRAALDGDIALVLLSAVNYRSGALLDMATVNTAAREAGTVVLWDLSHAVGAIPVDLDGTGTDLAVGCTYKYLNGGPGAPAFLYVRRELQHRLRQPIQGWFGQRDQFRMAADYDPAPDVDRFLVGTPPILALAALDPALDVLDEAGVDRVREKGQRLGQLIIELTDAWLTPHGFRVASPRDPRRRGSHVSLHHPEALRISRALATQGRVVGDFRTPDRLRLGPAPLYTRFVDVWDAMDRLRDIAERRAWEQVADEPCRVT</sequence>
<dbReference type="GO" id="GO:0097053">
    <property type="term" value="P:L-kynurenine catabolic process"/>
    <property type="evidence" value="ECO:0007669"/>
    <property type="project" value="UniProtKB-UniRule"/>
</dbReference>
<dbReference type="Gene3D" id="3.90.1150.10">
    <property type="entry name" value="Aspartate Aminotransferase, domain 1"/>
    <property type="match status" value="1"/>
</dbReference>
<evidence type="ECO:0000256" key="5">
    <source>
        <dbReference type="NCBIfam" id="TIGR01814"/>
    </source>
</evidence>